<evidence type="ECO:0000313" key="2">
    <source>
        <dbReference type="Proteomes" id="UP000001877"/>
    </source>
</evidence>
<dbReference type="Proteomes" id="UP000001877">
    <property type="component" value="Chromosome"/>
</dbReference>
<reference evidence="1 2" key="1">
    <citation type="submission" date="2005-03" db="EMBL/GenBank/DDBJ databases">
        <title>Brevibacillus brevis strain 47, complete genome.</title>
        <authorList>
            <person name="Hosoyama A."/>
            <person name="Yamada R."/>
            <person name="Hongo Y."/>
            <person name="Terui Y."/>
            <person name="Ankai A."/>
            <person name="Masuyama W."/>
            <person name="Sekiguchi M."/>
            <person name="Takeda T."/>
            <person name="Asano K."/>
            <person name="Ohji S."/>
            <person name="Ichikawa N."/>
            <person name="Narita S."/>
            <person name="Aoki N."/>
            <person name="Miura H."/>
            <person name="Matsushita S."/>
            <person name="Sekigawa T."/>
            <person name="Yamagata H."/>
            <person name="Yoshikawa H."/>
            <person name="Udaka S."/>
            <person name="Tanikawa S."/>
            <person name="Fujita N."/>
        </authorList>
    </citation>
    <scope>NUCLEOTIDE SEQUENCE [LARGE SCALE GENOMIC DNA]</scope>
    <source>
        <strain evidence="2">47 / JCM 6285 / NBRC 100599</strain>
    </source>
</reference>
<evidence type="ECO:0000313" key="1">
    <source>
        <dbReference type="EMBL" id="BAH43410.1"/>
    </source>
</evidence>
<accession>C0ZCA1</accession>
<dbReference type="AlphaFoldDB" id="C0ZCA1"/>
<dbReference type="HOGENOM" id="CLU_3363690_0_0_9"/>
<dbReference type="EMBL" id="AP008955">
    <property type="protein sequence ID" value="BAH43410.1"/>
    <property type="molecule type" value="Genomic_DNA"/>
</dbReference>
<proteinExistence type="predicted"/>
<organism evidence="1 2">
    <name type="scientific">Brevibacillus brevis (strain 47 / JCM 6285 / NBRC 100599)</name>
    <dbReference type="NCBI Taxonomy" id="358681"/>
    <lineage>
        <taxon>Bacteria</taxon>
        <taxon>Bacillati</taxon>
        <taxon>Bacillota</taxon>
        <taxon>Bacilli</taxon>
        <taxon>Bacillales</taxon>
        <taxon>Paenibacillaceae</taxon>
        <taxon>Brevibacillus</taxon>
    </lineage>
</organism>
<name>C0ZCA1_BREBN</name>
<keyword evidence="2" id="KW-1185">Reference proteome</keyword>
<dbReference type="STRING" id="358681.BBR47_24330"/>
<dbReference type="KEGG" id="bbe:BBR47_24330"/>
<gene>
    <name evidence="1" type="ordered locus">BBR47_24330</name>
</gene>
<sequence>MKETSLGTIEAWLDVHLKLLVQNGVCKSDFKMVGK</sequence>
<protein>
    <submittedName>
        <fullName evidence="1">Uncharacterized protein</fullName>
    </submittedName>
</protein>